<keyword evidence="3" id="KW-1185">Reference proteome</keyword>
<dbReference type="InterPro" id="IPR013154">
    <property type="entry name" value="ADH-like_N"/>
</dbReference>
<dbReference type="EMBL" id="WIUZ02000007">
    <property type="protein sequence ID" value="KAF9785206.1"/>
    <property type="molecule type" value="Genomic_DNA"/>
</dbReference>
<evidence type="ECO:0000313" key="2">
    <source>
        <dbReference type="EMBL" id="KAF9785206.1"/>
    </source>
</evidence>
<dbReference type="Gene3D" id="3.40.50.720">
    <property type="entry name" value="NAD(P)-binding Rossmann-like Domain"/>
    <property type="match status" value="1"/>
</dbReference>
<reference evidence="2" key="2">
    <citation type="submission" date="2020-11" db="EMBL/GenBank/DDBJ databases">
        <authorList>
            <consortium name="DOE Joint Genome Institute"/>
            <person name="Kuo A."/>
            <person name="Miyauchi S."/>
            <person name="Kiss E."/>
            <person name="Drula E."/>
            <person name="Kohler A."/>
            <person name="Sanchez-Garcia M."/>
            <person name="Andreopoulos B."/>
            <person name="Barry K.W."/>
            <person name="Bonito G."/>
            <person name="Buee M."/>
            <person name="Carver A."/>
            <person name="Chen C."/>
            <person name="Cichocki N."/>
            <person name="Clum A."/>
            <person name="Culley D."/>
            <person name="Crous P.W."/>
            <person name="Fauchery L."/>
            <person name="Girlanda M."/>
            <person name="Hayes R."/>
            <person name="Keri Z."/>
            <person name="Labutti K."/>
            <person name="Lipzen A."/>
            <person name="Lombard V."/>
            <person name="Magnuson J."/>
            <person name="Maillard F."/>
            <person name="Morin E."/>
            <person name="Murat C."/>
            <person name="Nolan M."/>
            <person name="Ohm R."/>
            <person name="Pangilinan J."/>
            <person name="Pereira M."/>
            <person name="Perotto S."/>
            <person name="Peter M."/>
            <person name="Riley R."/>
            <person name="Sitrit Y."/>
            <person name="Stielow B."/>
            <person name="Szollosi G."/>
            <person name="Zifcakova L."/>
            <person name="Stursova M."/>
            <person name="Spatafora J.W."/>
            <person name="Tedersoo L."/>
            <person name="Vaario L.-M."/>
            <person name="Yamada A."/>
            <person name="Yan M."/>
            <person name="Wang P."/>
            <person name="Xu J."/>
            <person name="Bruns T."/>
            <person name="Baldrian P."/>
            <person name="Vilgalys R."/>
            <person name="Henrissat B."/>
            <person name="Grigoriev I.V."/>
            <person name="Hibbett D."/>
            <person name="Nagy L.G."/>
            <person name="Martin F.M."/>
        </authorList>
    </citation>
    <scope>NUCLEOTIDE SEQUENCE</scope>
    <source>
        <strain evidence="2">UH-Tt-Lm1</strain>
    </source>
</reference>
<dbReference type="Pfam" id="PF00107">
    <property type="entry name" value="ADH_zinc_N"/>
    <property type="match status" value="1"/>
</dbReference>
<protein>
    <submittedName>
        <fullName evidence="2">GroES-like protein</fullName>
    </submittedName>
</protein>
<evidence type="ECO:0000259" key="1">
    <source>
        <dbReference type="SMART" id="SM00829"/>
    </source>
</evidence>
<dbReference type="SMART" id="SM00829">
    <property type="entry name" value="PKS_ER"/>
    <property type="match status" value="1"/>
</dbReference>
<dbReference type="Pfam" id="PF08240">
    <property type="entry name" value="ADH_N"/>
    <property type="match status" value="1"/>
</dbReference>
<proteinExistence type="predicted"/>
<dbReference type="InterPro" id="IPR020843">
    <property type="entry name" value="ER"/>
</dbReference>
<name>A0A9P6HEM2_9AGAM</name>
<comment type="caution">
    <text evidence="2">The sequence shown here is derived from an EMBL/GenBank/DDBJ whole genome shotgun (WGS) entry which is preliminary data.</text>
</comment>
<dbReference type="GO" id="GO:0016651">
    <property type="term" value="F:oxidoreductase activity, acting on NAD(P)H"/>
    <property type="evidence" value="ECO:0007669"/>
    <property type="project" value="InterPro"/>
</dbReference>
<dbReference type="AlphaFoldDB" id="A0A9P6HEM2"/>
<evidence type="ECO:0000313" key="3">
    <source>
        <dbReference type="Proteomes" id="UP000736335"/>
    </source>
</evidence>
<dbReference type="InterPro" id="IPR036291">
    <property type="entry name" value="NAD(P)-bd_dom_sf"/>
</dbReference>
<gene>
    <name evidence="2" type="ORF">BJ322DRAFT_1020775</name>
</gene>
<dbReference type="Gene3D" id="3.90.180.10">
    <property type="entry name" value="Medium-chain alcohol dehydrogenases, catalytic domain"/>
    <property type="match status" value="1"/>
</dbReference>
<dbReference type="CDD" id="cd08249">
    <property type="entry name" value="enoyl_reductase_like"/>
    <property type="match status" value="1"/>
</dbReference>
<accession>A0A9P6HEM2</accession>
<dbReference type="SUPFAM" id="SSF51735">
    <property type="entry name" value="NAD(P)-binding Rossmann-fold domains"/>
    <property type="match status" value="1"/>
</dbReference>
<reference evidence="2" key="1">
    <citation type="journal article" date="2020" name="Nat. Commun.">
        <title>Large-scale genome sequencing of mycorrhizal fungi provides insights into the early evolution of symbiotic traits.</title>
        <authorList>
            <person name="Miyauchi S."/>
            <person name="Kiss E."/>
            <person name="Kuo A."/>
            <person name="Drula E."/>
            <person name="Kohler A."/>
            <person name="Sanchez-Garcia M."/>
            <person name="Morin E."/>
            <person name="Andreopoulos B."/>
            <person name="Barry K.W."/>
            <person name="Bonito G."/>
            <person name="Buee M."/>
            <person name="Carver A."/>
            <person name="Chen C."/>
            <person name="Cichocki N."/>
            <person name="Clum A."/>
            <person name="Culley D."/>
            <person name="Crous P.W."/>
            <person name="Fauchery L."/>
            <person name="Girlanda M."/>
            <person name="Hayes R.D."/>
            <person name="Keri Z."/>
            <person name="LaButti K."/>
            <person name="Lipzen A."/>
            <person name="Lombard V."/>
            <person name="Magnuson J."/>
            <person name="Maillard F."/>
            <person name="Murat C."/>
            <person name="Nolan M."/>
            <person name="Ohm R.A."/>
            <person name="Pangilinan J."/>
            <person name="Pereira M.F."/>
            <person name="Perotto S."/>
            <person name="Peter M."/>
            <person name="Pfister S."/>
            <person name="Riley R."/>
            <person name="Sitrit Y."/>
            <person name="Stielow J.B."/>
            <person name="Szollosi G."/>
            <person name="Zifcakova L."/>
            <person name="Stursova M."/>
            <person name="Spatafora J.W."/>
            <person name="Tedersoo L."/>
            <person name="Vaario L.M."/>
            <person name="Yamada A."/>
            <person name="Yan M."/>
            <person name="Wang P."/>
            <person name="Xu J."/>
            <person name="Bruns T."/>
            <person name="Baldrian P."/>
            <person name="Vilgalys R."/>
            <person name="Dunand C."/>
            <person name="Henrissat B."/>
            <person name="Grigoriev I.V."/>
            <person name="Hibbett D."/>
            <person name="Nagy L.G."/>
            <person name="Martin F.M."/>
        </authorList>
    </citation>
    <scope>NUCLEOTIDE SEQUENCE</scope>
    <source>
        <strain evidence="2">UH-Tt-Lm1</strain>
    </source>
</reference>
<dbReference type="PANTHER" id="PTHR45348:SF2">
    <property type="entry name" value="ZINC-TYPE ALCOHOL DEHYDROGENASE-LIKE PROTEIN C2E1P3.01"/>
    <property type="match status" value="1"/>
</dbReference>
<dbReference type="InterPro" id="IPR013149">
    <property type="entry name" value="ADH-like_C"/>
</dbReference>
<dbReference type="Proteomes" id="UP000736335">
    <property type="component" value="Unassembled WGS sequence"/>
</dbReference>
<dbReference type="InterPro" id="IPR047122">
    <property type="entry name" value="Trans-enoyl_RdTase-like"/>
</dbReference>
<organism evidence="2 3">
    <name type="scientific">Thelephora terrestris</name>
    <dbReference type="NCBI Taxonomy" id="56493"/>
    <lineage>
        <taxon>Eukaryota</taxon>
        <taxon>Fungi</taxon>
        <taxon>Dikarya</taxon>
        <taxon>Basidiomycota</taxon>
        <taxon>Agaricomycotina</taxon>
        <taxon>Agaricomycetes</taxon>
        <taxon>Thelephorales</taxon>
        <taxon>Thelephoraceae</taxon>
        <taxon>Thelephora</taxon>
    </lineage>
</organism>
<dbReference type="OrthoDB" id="10257049at2759"/>
<feature type="domain" description="Enoyl reductase (ER)" evidence="1">
    <location>
        <begin position="19"/>
        <end position="355"/>
    </location>
</feature>
<dbReference type="SUPFAM" id="SSF50129">
    <property type="entry name" value="GroES-like"/>
    <property type="match status" value="1"/>
</dbReference>
<dbReference type="InterPro" id="IPR011032">
    <property type="entry name" value="GroES-like_sf"/>
</dbReference>
<dbReference type="PANTHER" id="PTHR45348">
    <property type="entry name" value="HYPOTHETICAL OXIDOREDUCTASE (EUROFUNG)"/>
    <property type="match status" value="1"/>
</dbReference>
<sequence length="357" mass="38076">MSVPSENIPTTCKALVQEGKEIVLKETPTPSVGENEVLVRVRAIGLNPIDVNTYRFFPTEGAYIGCDFTGEVVKLGPNLKVDLKVGDKVSATIVGNSVGGRGAFAQYAKTFSDIVWKIPEGTLSFEQAVATASPLNAAFQALYGAKELGLTQHFDSAPSEGTKNTWVFVYGGSSGVGQFAIQLAKLSGYKVVTVASPRNHEFLKSLGADAVFDYRDPDMVKKVKDVAGNNISHVLDAIAGNDTQLTAVKVLAEHKPGKVVAVLPLAEGIQDVRKDVQVAVVNIFCSYGFGYAGLGPDDDARRVLSAFLQKVPELVKDGKLKCIPVKKFEGGLEKVVSDGFEYIASGKVSAEKVVFTV</sequence>